<dbReference type="AlphaFoldDB" id="A0A4P2PTQ9"/>
<name>A0A4P2PTQ9_SORCE</name>
<reference evidence="1 2" key="1">
    <citation type="submission" date="2015-09" db="EMBL/GenBank/DDBJ databases">
        <title>Sorangium comparison.</title>
        <authorList>
            <person name="Zaburannyi N."/>
            <person name="Bunk B."/>
            <person name="Overmann J."/>
            <person name="Mueller R."/>
        </authorList>
    </citation>
    <scope>NUCLEOTIDE SEQUENCE [LARGE SCALE GENOMIC DNA]</scope>
    <source>
        <strain evidence="1 2">So ceGT47</strain>
    </source>
</reference>
<protein>
    <recommendedName>
        <fullName evidence="3">Methyltransferase</fullName>
    </recommendedName>
</protein>
<dbReference type="SUPFAM" id="SSF53335">
    <property type="entry name" value="S-adenosyl-L-methionine-dependent methyltransferases"/>
    <property type="match status" value="1"/>
</dbReference>
<accession>A0A4P2PTQ9</accession>
<sequence>MRVPFRLNRAGWPALPLPRRIALPDPRDLLSSERIAAPDAFAARSSLFVLRGTTRSTRPGRHRQGDALLARALRGSSPVVLDVGAADGSTSLDLIAALGDRFAAYYVTDRTLSLRARTDDRGRAFLYDAEDGTCVLIATPRWVVYPAAEVRAGWLRRALPWLRGGIPPFDPAYPEVSLVQPRLREVARRDARVIVRAYNVLEPWDGPAPTVVKIANLLNRAFLPDAAIRRATRNLFRALPRGGLLLVIDNRVVDGRPVEKASLLERDEGGFRHVESVNGGTEILDLALRRGG</sequence>
<proteinExistence type="predicted"/>
<evidence type="ECO:0000313" key="2">
    <source>
        <dbReference type="Proteomes" id="UP000295781"/>
    </source>
</evidence>
<dbReference type="InterPro" id="IPR029063">
    <property type="entry name" value="SAM-dependent_MTases_sf"/>
</dbReference>
<evidence type="ECO:0000313" key="1">
    <source>
        <dbReference type="EMBL" id="AUX20027.1"/>
    </source>
</evidence>
<evidence type="ECO:0008006" key="3">
    <source>
        <dbReference type="Google" id="ProtNLM"/>
    </source>
</evidence>
<dbReference type="Proteomes" id="UP000295781">
    <property type="component" value="Chromosome"/>
</dbReference>
<gene>
    <name evidence="1" type="ORF">SOCEGT47_004890</name>
</gene>
<dbReference type="EMBL" id="CP012670">
    <property type="protein sequence ID" value="AUX20027.1"/>
    <property type="molecule type" value="Genomic_DNA"/>
</dbReference>
<organism evidence="1 2">
    <name type="scientific">Sorangium cellulosum</name>
    <name type="common">Polyangium cellulosum</name>
    <dbReference type="NCBI Taxonomy" id="56"/>
    <lineage>
        <taxon>Bacteria</taxon>
        <taxon>Pseudomonadati</taxon>
        <taxon>Myxococcota</taxon>
        <taxon>Polyangia</taxon>
        <taxon>Polyangiales</taxon>
        <taxon>Polyangiaceae</taxon>
        <taxon>Sorangium</taxon>
    </lineage>
</organism>
<dbReference type="Gene3D" id="3.40.50.150">
    <property type="entry name" value="Vaccinia Virus protein VP39"/>
    <property type="match status" value="1"/>
</dbReference>